<feature type="region of interest" description="Disordered" evidence="1">
    <location>
        <begin position="1"/>
        <end position="24"/>
    </location>
</feature>
<comment type="caution">
    <text evidence="2">The sequence shown here is derived from an EMBL/GenBank/DDBJ whole genome shotgun (WGS) entry which is preliminary data.</text>
</comment>
<evidence type="ECO:0000313" key="3">
    <source>
        <dbReference type="Proteomes" id="UP000789706"/>
    </source>
</evidence>
<gene>
    <name evidence="2" type="ORF">DEBURN_LOCUS12013</name>
</gene>
<protein>
    <submittedName>
        <fullName evidence="2">9747_t:CDS:1</fullName>
    </submittedName>
</protein>
<evidence type="ECO:0000256" key="1">
    <source>
        <dbReference type="SAM" id="MobiDB-lite"/>
    </source>
</evidence>
<keyword evidence="3" id="KW-1185">Reference proteome</keyword>
<feature type="compositionally biased region" description="Polar residues" evidence="1">
    <location>
        <begin position="1"/>
        <end position="11"/>
    </location>
</feature>
<feature type="non-terminal residue" evidence="2">
    <location>
        <position position="50"/>
    </location>
</feature>
<proteinExistence type="predicted"/>
<name>A0A9N9E7P3_9GLOM</name>
<accession>A0A9N9E7P3</accession>
<dbReference type="Proteomes" id="UP000789706">
    <property type="component" value="Unassembled WGS sequence"/>
</dbReference>
<evidence type="ECO:0000313" key="2">
    <source>
        <dbReference type="EMBL" id="CAG8668414.1"/>
    </source>
</evidence>
<organism evidence="2 3">
    <name type="scientific">Diversispora eburnea</name>
    <dbReference type="NCBI Taxonomy" id="1213867"/>
    <lineage>
        <taxon>Eukaryota</taxon>
        <taxon>Fungi</taxon>
        <taxon>Fungi incertae sedis</taxon>
        <taxon>Mucoromycota</taxon>
        <taxon>Glomeromycotina</taxon>
        <taxon>Glomeromycetes</taxon>
        <taxon>Diversisporales</taxon>
        <taxon>Diversisporaceae</taxon>
        <taxon>Diversispora</taxon>
    </lineage>
</organism>
<sequence length="50" mass="5726">TSKDPNSQQSEKPIKSRAPPSRLTKEDIDCIMYAKELKGGSKKVSEWYRI</sequence>
<dbReference type="AlphaFoldDB" id="A0A9N9E7P3"/>
<dbReference type="EMBL" id="CAJVPK010009773">
    <property type="protein sequence ID" value="CAG8668414.1"/>
    <property type="molecule type" value="Genomic_DNA"/>
</dbReference>
<dbReference type="OrthoDB" id="2466545at2759"/>
<feature type="non-terminal residue" evidence="2">
    <location>
        <position position="1"/>
    </location>
</feature>
<reference evidence="2" key="1">
    <citation type="submission" date="2021-06" db="EMBL/GenBank/DDBJ databases">
        <authorList>
            <person name="Kallberg Y."/>
            <person name="Tangrot J."/>
            <person name="Rosling A."/>
        </authorList>
    </citation>
    <scope>NUCLEOTIDE SEQUENCE</scope>
    <source>
        <strain evidence="2">AZ414A</strain>
    </source>
</reference>